<dbReference type="OrthoDB" id="188902at2759"/>
<dbReference type="PROSITE" id="PS50096">
    <property type="entry name" value="IQ"/>
    <property type="match status" value="2"/>
</dbReference>
<dbReference type="PANTHER" id="PTHR24114">
    <property type="entry name" value="LEUCINE RICH REPEAT FAMILY PROTEIN"/>
    <property type="match status" value="1"/>
</dbReference>
<dbReference type="SMART" id="SM00368">
    <property type="entry name" value="LRR_RI"/>
    <property type="match status" value="6"/>
</dbReference>
<dbReference type="EMBL" id="BRXZ01000354">
    <property type="protein sequence ID" value="GMI10068.1"/>
    <property type="molecule type" value="Genomic_DNA"/>
</dbReference>
<gene>
    <name evidence="1" type="ORF">TrRE_jg7788</name>
</gene>
<dbReference type="Gene3D" id="1.20.5.190">
    <property type="match status" value="1"/>
</dbReference>
<protein>
    <submittedName>
        <fullName evidence="1">Uncharacterized protein</fullName>
    </submittedName>
</protein>
<name>A0A9W7KSJ5_9STRA</name>
<proteinExistence type="predicted"/>
<dbReference type="InterPro" id="IPR032675">
    <property type="entry name" value="LRR_dom_sf"/>
</dbReference>
<sequence length="934" mass="106633">MMEELEKELKEEAETLAHQLEVGEAAAAVTLQANTRGGALRSHFEDLGRQAATVSVQAAQRGHMERREVKDTFRHPIADIKDSAMEMLKRLDKGMEPMLKLEDRTTVVWETKGTKNLKREMLIKRGRIAEDLFEEERNNEKEKEKLGVIKSFDSIWRQKRAGQAEDVRKRTKEIESQVLVPNTYEIVADANAPVFEEPSDDPNIVPNYKTIDRSSNSKEPAKINNVDMLVWLGKAKQPKVPLDKGIRAERRKKNFSAFADFVDESIRILDDYKDRERMLRGVGKLKTRAKEMIYKDEKDFQECIFRDQLKHEYLHEKPLVSQRNFQESVDNYKRDEKELKILIATIRRIDNFDCTMLACKLTNAHIDDNWCYQVSRAMEGNDFLQQLYLSGNYITDNGASALADVLTRNWALKILNLSGNLITDEGAHKIGEMLKVNKHLVDLNLGYNEKKRPYRDKDKPYPKITAPGVAMIAFGLQHNYSLTSLNLSNQKMWDVGCVAVASMVRTNMSLKYLNISGNDIRAQGGAAIAGAIRANGCLEHLNLGMNELTDEVGREIGEALKVNGHLETVDMFQNDMSLVGIRELRVAAKANPKLRVVSVYGNRKVGKRKNDPELDNLVATNLKRYWEDKHMKNLVIWHKRQFEKGESREDYDHFLEIQFGVVKDEVDGTLFDIDASKSRYRNTTSHQTSQAGGLSALPTNPMSSLTLSMHDSKALATAPTRPPPVFMDIWSQPLLDAESVESRLWASWSRWTKESTASATLGAVNVKAYNDSGNPFYDSLTRLMQLRVPIPGRGYQDGTISVCRLVYLKKEQVSERQRVGREGWYLKQKESAIAWKDHVYARVDLPPDKYVEGEYQSFFPHKYPGGIDKTYNEKQKKLGGIFSAMRGTTVTKYEGMTEEEVRAREIDRQLQEMSLEGRSEKDRKVVMRKMGVQG</sequence>
<comment type="caution">
    <text evidence="1">The sequence shown here is derived from an EMBL/GenBank/DDBJ whole genome shotgun (WGS) entry which is preliminary data.</text>
</comment>
<accession>A0A9W7KSJ5</accession>
<dbReference type="PANTHER" id="PTHR24114:SF2">
    <property type="entry name" value="F-BOX DOMAIN-CONTAINING PROTEIN-RELATED"/>
    <property type="match status" value="1"/>
</dbReference>
<evidence type="ECO:0000313" key="2">
    <source>
        <dbReference type="Proteomes" id="UP001165082"/>
    </source>
</evidence>
<dbReference type="Pfam" id="PF13516">
    <property type="entry name" value="LRR_6"/>
    <property type="match status" value="4"/>
</dbReference>
<dbReference type="InterPro" id="IPR052394">
    <property type="entry name" value="LRR-containing"/>
</dbReference>
<reference evidence="1" key="1">
    <citation type="submission" date="2022-07" db="EMBL/GenBank/DDBJ databases">
        <title>Genome analysis of Parmales, a sister group of diatoms, reveals the evolutionary specialization of diatoms from phago-mixotrophs to photoautotrophs.</title>
        <authorList>
            <person name="Ban H."/>
            <person name="Sato S."/>
            <person name="Yoshikawa S."/>
            <person name="Kazumasa Y."/>
            <person name="Nakamura Y."/>
            <person name="Ichinomiya M."/>
            <person name="Saitoh K."/>
            <person name="Sato N."/>
            <person name="Blanc-Mathieu R."/>
            <person name="Endo H."/>
            <person name="Kuwata A."/>
            <person name="Ogata H."/>
        </authorList>
    </citation>
    <scope>NUCLEOTIDE SEQUENCE</scope>
</reference>
<evidence type="ECO:0000313" key="1">
    <source>
        <dbReference type="EMBL" id="GMI10068.1"/>
    </source>
</evidence>
<dbReference type="Proteomes" id="UP001165082">
    <property type="component" value="Unassembled WGS sequence"/>
</dbReference>
<organism evidence="1 2">
    <name type="scientific">Triparma retinervis</name>
    <dbReference type="NCBI Taxonomy" id="2557542"/>
    <lineage>
        <taxon>Eukaryota</taxon>
        <taxon>Sar</taxon>
        <taxon>Stramenopiles</taxon>
        <taxon>Ochrophyta</taxon>
        <taxon>Bolidophyceae</taxon>
        <taxon>Parmales</taxon>
        <taxon>Triparmaceae</taxon>
        <taxon>Triparma</taxon>
    </lineage>
</organism>
<feature type="non-terminal residue" evidence="1">
    <location>
        <position position="1"/>
    </location>
</feature>
<keyword evidence="2" id="KW-1185">Reference proteome</keyword>
<dbReference type="AlphaFoldDB" id="A0A9W7KSJ5"/>
<dbReference type="Gene3D" id="3.80.10.10">
    <property type="entry name" value="Ribonuclease Inhibitor"/>
    <property type="match status" value="3"/>
</dbReference>
<dbReference type="SUPFAM" id="SSF52047">
    <property type="entry name" value="RNI-like"/>
    <property type="match status" value="1"/>
</dbReference>
<dbReference type="InterPro" id="IPR001611">
    <property type="entry name" value="Leu-rich_rpt"/>
</dbReference>